<accession>A0A2T7P5D4</accession>
<comment type="caution">
    <text evidence="2">The sequence shown here is derived from an EMBL/GenBank/DDBJ whole genome shotgun (WGS) entry which is preliminary data.</text>
</comment>
<dbReference type="AlphaFoldDB" id="A0A2T7P5D4"/>
<organism evidence="2 3">
    <name type="scientific">Pomacea canaliculata</name>
    <name type="common">Golden apple snail</name>
    <dbReference type="NCBI Taxonomy" id="400727"/>
    <lineage>
        <taxon>Eukaryota</taxon>
        <taxon>Metazoa</taxon>
        <taxon>Spiralia</taxon>
        <taxon>Lophotrochozoa</taxon>
        <taxon>Mollusca</taxon>
        <taxon>Gastropoda</taxon>
        <taxon>Caenogastropoda</taxon>
        <taxon>Architaenioglossa</taxon>
        <taxon>Ampullarioidea</taxon>
        <taxon>Ampullariidae</taxon>
        <taxon>Pomacea</taxon>
    </lineage>
</organism>
<feature type="region of interest" description="Disordered" evidence="1">
    <location>
        <begin position="65"/>
        <end position="85"/>
    </location>
</feature>
<name>A0A2T7P5D4_POMCA</name>
<evidence type="ECO:0000256" key="1">
    <source>
        <dbReference type="SAM" id="MobiDB-lite"/>
    </source>
</evidence>
<protein>
    <submittedName>
        <fullName evidence="2">Uncharacterized protein</fullName>
    </submittedName>
</protein>
<evidence type="ECO:0000313" key="3">
    <source>
        <dbReference type="Proteomes" id="UP000245119"/>
    </source>
</evidence>
<keyword evidence="3" id="KW-1185">Reference proteome</keyword>
<reference evidence="2 3" key="1">
    <citation type="submission" date="2018-04" db="EMBL/GenBank/DDBJ databases">
        <title>The genome of golden apple snail Pomacea canaliculata provides insight into stress tolerance and invasive adaptation.</title>
        <authorList>
            <person name="Liu C."/>
            <person name="Liu B."/>
            <person name="Ren Y."/>
            <person name="Zhang Y."/>
            <person name="Wang H."/>
            <person name="Li S."/>
            <person name="Jiang F."/>
            <person name="Yin L."/>
            <person name="Zhang G."/>
            <person name="Qian W."/>
            <person name="Fan W."/>
        </authorList>
    </citation>
    <scope>NUCLEOTIDE SEQUENCE [LARGE SCALE GENOMIC DNA]</scope>
    <source>
        <strain evidence="2">SZHN2017</strain>
        <tissue evidence="2">Muscle</tissue>
    </source>
</reference>
<gene>
    <name evidence="2" type="ORF">C0Q70_11209</name>
</gene>
<dbReference type="EMBL" id="PZQS01000006">
    <property type="protein sequence ID" value="PVD28616.1"/>
    <property type="molecule type" value="Genomic_DNA"/>
</dbReference>
<dbReference type="Proteomes" id="UP000245119">
    <property type="component" value="Linkage Group LG6"/>
</dbReference>
<sequence>MLLYRHHVAVSLHQTTGIATGQVLLTVQLYILQVTTDREERCVSNSGYILQGRALGYVTCFHPSRSDAPQPPCPRQRSCYEGEAD</sequence>
<evidence type="ECO:0000313" key="2">
    <source>
        <dbReference type="EMBL" id="PVD28616.1"/>
    </source>
</evidence>
<proteinExistence type="predicted"/>